<evidence type="ECO:0000313" key="1">
    <source>
        <dbReference type="EMBL" id="GIY40761.1"/>
    </source>
</evidence>
<accession>A0AAV4T5K1</accession>
<dbReference type="EMBL" id="BPLQ01008986">
    <property type="protein sequence ID" value="GIY40761.1"/>
    <property type="molecule type" value="Genomic_DNA"/>
</dbReference>
<reference evidence="1 2" key="1">
    <citation type="submission" date="2021-06" db="EMBL/GenBank/DDBJ databases">
        <title>Caerostris darwini draft genome.</title>
        <authorList>
            <person name="Kono N."/>
            <person name="Arakawa K."/>
        </authorList>
    </citation>
    <scope>NUCLEOTIDE SEQUENCE [LARGE SCALE GENOMIC DNA]</scope>
</reference>
<gene>
    <name evidence="1" type="ORF">CDAR_213601</name>
</gene>
<sequence>MNTVTVLTALGVHQLFENGAFWEKVQEKGVLNLGLWSSKTFELIEELVEIADFKGLHDLPYRNGNRMTFSVEKLNATY</sequence>
<proteinExistence type="predicted"/>
<evidence type="ECO:0000313" key="2">
    <source>
        <dbReference type="Proteomes" id="UP001054837"/>
    </source>
</evidence>
<dbReference type="Proteomes" id="UP001054837">
    <property type="component" value="Unassembled WGS sequence"/>
</dbReference>
<comment type="caution">
    <text evidence="1">The sequence shown here is derived from an EMBL/GenBank/DDBJ whole genome shotgun (WGS) entry which is preliminary data.</text>
</comment>
<organism evidence="1 2">
    <name type="scientific">Caerostris darwini</name>
    <dbReference type="NCBI Taxonomy" id="1538125"/>
    <lineage>
        <taxon>Eukaryota</taxon>
        <taxon>Metazoa</taxon>
        <taxon>Ecdysozoa</taxon>
        <taxon>Arthropoda</taxon>
        <taxon>Chelicerata</taxon>
        <taxon>Arachnida</taxon>
        <taxon>Araneae</taxon>
        <taxon>Araneomorphae</taxon>
        <taxon>Entelegynae</taxon>
        <taxon>Araneoidea</taxon>
        <taxon>Araneidae</taxon>
        <taxon>Caerostris</taxon>
    </lineage>
</organism>
<protein>
    <submittedName>
        <fullName evidence="1">Uncharacterized protein</fullName>
    </submittedName>
</protein>
<keyword evidence="2" id="KW-1185">Reference proteome</keyword>
<dbReference type="AlphaFoldDB" id="A0AAV4T5K1"/>
<name>A0AAV4T5K1_9ARAC</name>